<dbReference type="STRING" id="157072.A0A024UP81"/>
<gene>
    <name evidence="2" type="ORF">H310_02367</name>
</gene>
<accession>A0A024UP81</accession>
<evidence type="ECO:0000313" key="2">
    <source>
        <dbReference type="EMBL" id="ETW07980.1"/>
    </source>
</evidence>
<dbReference type="EMBL" id="KI913954">
    <property type="protein sequence ID" value="ETW07980.1"/>
    <property type="molecule type" value="Genomic_DNA"/>
</dbReference>
<feature type="domain" description="Jacalin-type lectin" evidence="1">
    <location>
        <begin position="243"/>
        <end position="346"/>
    </location>
</feature>
<dbReference type="SUPFAM" id="SSF51101">
    <property type="entry name" value="Mannose-binding lectins"/>
    <property type="match status" value="1"/>
</dbReference>
<proteinExistence type="predicted"/>
<dbReference type="OrthoDB" id="119284at2759"/>
<reference evidence="2" key="1">
    <citation type="submission" date="2013-12" db="EMBL/GenBank/DDBJ databases">
        <title>The Genome Sequence of Aphanomyces invadans NJM9701.</title>
        <authorList>
            <consortium name="The Broad Institute Genomics Platform"/>
            <person name="Russ C."/>
            <person name="Tyler B."/>
            <person name="van West P."/>
            <person name="Dieguez-Uribeondo J."/>
            <person name="Young S.K."/>
            <person name="Zeng Q."/>
            <person name="Gargeya S."/>
            <person name="Fitzgerald M."/>
            <person name="Abouelleil A."/>
            <person name="Alvarado L."/>
            <person name="Chapman S.B."/>
            <person name="Gainer-Dewar J."/>
            <person name="Goldberg J."/>
            <person name="Griggs A."/>
            <person name="Gujja S."/>
            <person name="Hansen M."/>
            <person name="Howarth C."/>
            <person name="Imamovic A."/>
            <person name="Ireland A."/>
            <person name="Larimer J."/>
            <person name="McCowan C."/>
            <person name="Murphy C."/>
            <person name="Pearson M."/>
            <person name="Poon T.W."/>
            <person name="Priest M."/>
            <person name="Roberts A."/>
            <person name="Saif S."/>
            <person name="Shea T."/>
            <person name="Sykes S."/>
            <person name="Wortman J."/>
            <person name="Nusbaum C."/>
            <person name="Birren B."/>
        </authorList>
    </citation>
    <scope>NUCLEOTIDE SEQUENCE [LARGE SCALE GENOMIC DNA]</scope>
    <source>
        <strain evidence="2">NJM9701</strain>
    </source>
</reference>
<dbReference type="InterPro" id="IPR001229">
    <property type="entry name" value="Jacalin-like_lectin_dom"/>
</dbReference>
<organism evidence="2">
    <name type="scientific">Aphanomyces invadans</name>
    <dbReference type="NCBI Taxonomy" id="157072"/>
    <lineage>
        <taxon>Eukaryota</taxon>
        <taxon>Sar</taxon>
        <taxon>Stramenopiles</taxon>
        <taxon>Oomycota</taxon>
        <taxon>Saprolegniomycetes</taxon>
        <taxon>Saprolegniales</taxon>
        <taxon>Verrucalvaceae</taxon>
        <taxon>Aphanomyces</taxon>
    </lineage>
</organism>
<dbReference type="AlphaFoldDB" id="A0A024UP81"/>
<dbReference type="Gene3D" id="2.60.120.200">
    <property type="match status" value="1"/>
</dbReference>
<dbReference type="GeneID" id="20079417"/>
<protein>
    <recommendedName>
        <fullName evidence="1">Jacalin-type lectin domain-containing protein</fullName>
    </recommendedName>
</protein>
<dbReference type="CDD" id="cd09212">
    <property type="entry name" value="PUB"/>
    <property type="match status" value="1"/>
</dbReference>
<dbReference type="Pfam" id="PF01419">
    <property type="entry name" value="Jacalin"/>
    <property type="match status" value="1"/>
</dbReference>
<dbReference type="VEuPathDB" id="FungiDB:H310_02367"/>
<dbReference type="SUPFAM" id="SSF49899">
    <property type="entry name" value="Concanavalin A-like lectins/glucanases"/>
    <property type="match status" value="1"/>
</dbReference>
<dbReference type="SUPFAM" id="SSF143503">
    <property type="entry name" value="PUG domain-like"/>
    <property type="match status" value="1"/>
</dbReference>
<name>A0A024UP81_9STRA</name>
<dbReference type="RefSeq" id="XP_008864073.1">
    <property type="nucleotide sequence ID" value="XM_008865851.1"/>
</dbReference>
<dbReference type="Gene3D" id="2.100.10.30">
    <property type="entry name" value="Jacalin-like lectin domain"/>
    <property type="match status" value="1"/>
</dbReference>
<evidence type="ECO:0000259" key="1">
    <source>
        <dbReference type="Pfam" id="PF01419"/>
    </source>
</evidence>
<dbReference type="InterPro" id="IPR013320">
    <property type="entry name" value="ConA-like_dom_sf"/>
</dbReference>
<dbReference type="InterPro" id="IPR036339">
    <property type="entry name" value="PUB-like_dom_sf"/>
</dbReference>
<dbReference type="Gene3D" id="1.20.58.2190">
    <property type="match status" value="1"/>
</dbReference>
<sequence length="477" mass="51090">MFQSALLSTALMFYWPLQDHISPIVVDASGQGRHGVNGNCPVQKPVAVKFRPSNTGLQLLPLRSLSCNVDAKVDGAWTLQWLVRWLAVSNGSPLPSTPFLTLRSSTGHMHHLSFTSHLCLEWTRHGNAVVTSRDSLAIDTTYHVALVAPASGPVTCFVNGQEIFQSPSGVSDIVGVEFALTSPAMPHQVPLLSHVALIARDLTAEELQPLVRAAVPSPQLVAHGADPVDPSVICRESEALEDSGYRVSAIHLWSGDYFDGVQLTYQTKHAQTTPGRAWTTGGAATATMQTLQLLEGEFISEVRGRRGAWMDQLSVTTNFGRSLTAGGNGGGPFVVPIPPGHMARAFSFELGDHINQPVVFSCPAPRGPVYVALKAAIASAGKDATKLAAQGVARYLTNLADKPHNVAFHKIKASNAFFVKNVAPLGVQLDAVFDACGFDRIQGDGGDVFFVYRKDTAPAHAVRRALHDIATFLALTK</sequence>
<dbReference type="InterPro" id="IPR036404">
    <property type="entry name" value="Jacalin-like_lectin_dom_sf"/>
</dbReference>